<comment type="similarity">
    <text evidence="1 4">Belongs to the bacterial flagellin family.</text>
</comment>
<dbReference type="Pfam" id="PF07196">
    <property type="entry name" value="Flagellin_IN"/>
    <property type="match status" value="2"/>
</dbReference>
<dbReference type="PRINTS" id="PR00207">
    <property type="entry name" value="FLAGELLIN"/>
</dbReference>
<name>A0ABQ3AZN1_9GAMM</name>
<evidence type="ECO:0000259" key="6">
    <source>
        <dbReference type="Pfam" id="PF00700"/>
    </source>
</evidence>
<comment type="subcellular location">
    <subcellularLocation>
        <location evidence="4">Secreted</location>
    </subcellularLocation>
    <subcellularLocation>
        <location evidence="4">Bacterial flagellum</location>
    </subcellularLocation>
</comment>
<dbReference type="Gene3D" id="3.30.70.2120">
    <property type="match status" value="1"/>
</dbReference>
<feature type="domain" description="Flagellin C-terminal" evidence="6">
    <location>
        <begin position="690"/>
        <end position="775"/>
    </location>
</feature>
<keyword evidence="2 4" id="KW-0964">Secreted</keyword>
<dbReference type="Gene3D" id="2.170.280.10">
    <property type="entry name" value="f41 fragment of flagellin, middle domain"/>
    <property type="match status" value="1"/>
</dbReference>
<proteinExistence type="inferred from homology"/>
<gene>
    <name evidence="7" type="ORF">GCM10011613_16710</name>
</gene>
<dbReference type="Gene3D" id="1.20.1330.10">
    <property type="entry name" value="f41 fragment of flagellin, N-terminal domain"/>
    <property type="match status" value="2"/>
</dbReference>
<evidence type="ECO:0000256" key="2">
    <source>
        <dbReference type="ARBA" id="ARBA00022525"/>
    </source>
</evidence>
<evidence type="ECO:0000313" key="8">
    <source>
        <dbReference type="Proteomes" id="UP000619761"/>
    </source>
</evidence>
<evidence type="ECO:0000259" key="5">
    <source>
        <dbReference type="Pfam" id="PF00669"/>
    </source>
</evidence>
<dbReference type="InterPro" id="IPR010810">
    <property type="entry name" value="Flagellin_hook_IN_motif"/>
</dbReference>
<dbReference type="PANTHER" id="PTHR42792:SF2">
    <property type="entry name" value="FLAGELLIN"/>
    <property type="match status" value="1"/>
</dbReference>
<organism evidence="7 8">
    <name type="scientific">Cellvibrio zantedeschiae</name>
    <dbReference type="NCBI Taxonomy" id="1237077"/>
    <lineage>
        <taxon>Bacteria</taxon>
        <taxon>Pseudomonadati</taxon>
        <taxon>Pseudomonadota</taxon>
        <taxon>Gammaproteobacteria</taxon>
        <taxon>Cellvibrionales</taxon>
        <taxon>Cellvibrionaceae</taxon>
        <taxon>Cellvibrio</taxon>
    </lineage>
</organism>
<evidence type="ECO:0000313" key="7">
    <source>
        <dbReference type="EMBL" id="GGY72398.1"/>
    </source>
</evidence>
<dbReference type="Gene3D" id="2.30.220.10">
    <property type="entry name" value="f41 fragment of flagellin, C-terminal domain"/>
    <property type="match status" value="1"/>
</dbReference>
<comment type="caution">
    <text evidence="7">The sequence shown here is derived from an EMBL/GenBank/DDBJ whole genome shotgun (WGS) entry which is preliminary data.</text>
</comment>
<comment type="function">
    <text evidence="4">Flagellin is the subunit protein which polymerizes to form the filaments of bacterial flagella.</text>
</comment>
<dbReference type="Pfam" id="PF00700">
    <property type="entry name" value="Flagellin_C"/>
    <property type="match status" value="1"/>
</dbReference>
<evidence type="ECO:0000256" key="3">
    <source>
        <dbReference type="ARBA" id="ARBA00023143"/>
    </source>
</evidence>
<dbReference type="PANTHER" id="PTHR42792">
    <property type="entry name" value="FLAGELLIN"/>
    <property type="match status" value="1"/>
</dbReference>
<dbReference type="InterPro" id="IPR001029">
    <property type="entry name" value="Flagellin_N"/>
</dbReference>
<sequence>MALIINTNTASLNAQRQLMSSGSSQDLSTQRLSSGQRINSAKDDAAGLAISNKMSSQIRGLDQAVRNANDGVSLIQTAEGALAESTNILQRMRELAVQSSNGIYSNADRAQLNAESKQLVSELDRISKSTSFNGQNLLDGKLGDIKLQVGAQANQTISFKIAATDAKSLGLGSVAADVLGTNLDQAITSTKFNDGDVLINGQNIGSFDGTASGASLSKFLTAVNSKLSGVTIGAVNTVTATSAGDGKTTAAATLTIGLGNADGTTSQYVIKNTNSMDEMVAAINNQANGTIVASKTADGYLSILSNTGASITLTQTTGALGSGITSGSTVQAQLTVASADGSAVRVTTGNNAAAGLLAHLGLQETRANGTTVGFGLTQSANANVALAYGDLKINGVTISDTGTNTLQGKVNNINAVKDQTGVTAALKAEIAGTSDLTRTRVDLTSTLSGTTTAAADLLINGVTITVTAGSTKVELAAAINASDSLTGVTAYFDADQNLHLYSETNVSMSDTGGTELDNVLPAAFAGTTAVPVTTVAAAFAATGSTAGSLNINNVNIELAGSLSTTLSGVADQINAQQATTGVFASINENGQLQLNSSAAFSVKAGTSNGAKTLSILGLAGSDKDPTNTETVNPRIELTSTKGTPISIDTNANGKLATGFIDQNISASGGGFGASIASVSIDTQVNAQAAITVIDNALNTINDTRANLGAINNRLDFTVSNLSSISEKTTAARSRIVDADFAAETANLSRATVLQQAATAMLAQANQRPQNVLSLLR</sequence>
<dbReference type="Proteomes" id="UP000619761">
    <property type="component" value="Unassembled WGS sequence"/>
</dbReference>
<dbReference type="Gene3D" id="6.10.280.190">
    <property type="match status" value="1"/>
</dbReference>
<dbReference type="RefSeq" id="WP_189417496.1">
    <property type="nucleotide sequence ID" value="NZ_BMYZ01000001.1"/>
</dbReference>
<protein>
    <recommendedName>
        <fullName evidence="4">Flagellin</fullName>
    </recommendedName>
</protein>
<keyword evidence="8" id="KW-1185">Reference proteome</keyword>
<dbReference type="InterPro" id="IPR046358">
    <property type="entry name" value="Flagellin_C"/>
</dbReference>
<accession>A0ABQ3AZN1</accession>
<dbReference type="SUPFAM" id="SSF64518">
    <property type="entry name" value="Phase 1 flagellin"/>
    <property type="match status" value="2"/>
</dbReference>
<reference evidence="8" key="1">
    <citation type="journal article" date="2019" name="Int. J. Syst. Evol. Microbiol.">
        <title>The Global Catalogue of Microorganisms (GCM) 10K type strain sequencing project: providing services to taxonomists for standard genome sequencing and annotation.</title>
        <authorList>
            <consortium name="The Broad Institute Genomics Platform"/>
            <consortium name="The Broad Institute Genome Sequencing Center for Infectious Disease"/>
            <person name="Wu L."/>
            <person name="Ma J."/>
        </authorList>
    </citation>
    <scope>NUCLEOTIDE SEQUENCE [LARGE SCALE GENOMIC DNA]</scope>
    <source>
        <strain evidence="8">KCTC 32239</strain>
    </source>
</reference>
<evidence type="ECO:0000256" key="4">
    <source>
        <dbReference type="RuleBase" id="RU362073"/>
    </source>
</evidence>
<keyword evidence="3 4" id="KW-0975">Bacterial flagellum</keyword>
<dbReference type="EMBL" id="BMYZ01000001">
    <property type="protein sequence ID" value="GGY72398.1"/>
    <property type="molecule type" value="Genomic_DNA"/>
</dbReference>
<evidence type="ECO:0000256" key="1">
    <source>
        <dbReference type="ARBA" id="ARBA00005709"/>
    </source>
</evidence>
<dbReference type="InterPro" id="IPR001492">
    <property type="entry name" value="Flagellin"/>
</dbReference>
<dbReference type="Pfam" id="PF00669">
    <property type="entry name" value="Flagellin_N"/>
    <property type="match status" value="1"/>
</dbReference>
<feature type="domain" description="Flagellin N-terminal" evidence="5">
    <location>
        <begin position="5"/>
        <end position="141"/>
    </location>
</feature>